<keyword evidence="7 8" id="KW-0560">Oxidoreductase</keyword>
<dbReference type="Pfam" id="PF14748">
    <property type="entry name" value="P5CR_dimer"/>
    <property type="match status" value="1"/>
</dbReference>
<dbReference type="InterPro" id="IPR008927">
    <property type="entry name" value="6-PGluconate_DH-like_C_sf"/>
</dbReference>
<keyword evidence="6 8" id="KW-0521">NADP</keyword>
<dbReference type="FunFam" id="3.40.50.720:FF:000190">
    <property type="entry name" value="Pyrroline-5-carboxylate reductase"/>
    <property type="match status" value="1"/>
</dbReference>
<dbReference type="InterPro" id="IPR053790">
    <property type="entry name" value="P5CR-like_CS"/>
</dbReference>
<evidence type="ECO:0000256" key="8">
    <source>
        <dbReference type="HAMAP-Rule" id="MF_01925"/>
    </source>
</evidence>
<feature type="transmembrane region" description="Helical" evidence="12">
    <location>
        <begin position="20"/>
        <end position="37"/>
    </location>
</feature>
<dbReference type="SUPFAM" id="SSF51735">
    <property type="entry name" value="NAD(P)-binding Rossmann-fold domains"/>
    <property type="match status" value="1"/>
</dbReference>
<dbReference type="PANTHER" id="PTHR11645:SF0">
    <property type="entry name" value="PYRROLINE-5-CARBOXYLATE REDUCTASE 3"/>
    <property type="match status" value="1"/>
</dbReference>
<comment type="catalytic activity">
    <reaction evidence="8">
        <text>L-proline + NAD(+) = (S)-1-pyrroline-5-carboxylate + NADH + 2 H(+)</text>
        <dbReference type="Rhea" id="RHEA:14105"/>
        <dbReference type="ChEBI" id="CHEBI:15378"/>
        <dbReference type="ChEBI" id="CHEBI:17388"/>
        <dbReference type="ChEBI" id="CHEBI:57540"/>
        <dbReference type="ChEBI" id="CHEBI:57945"/>
        <dbReference type="ChEBI" id="CHEBI:60039"/>
        <dbReference type="EC" id="1.5.1.2"/>
    </reaction>
</comment>
<evidence type="ECO:0000256" key="12">
    <source>
        <dbReference type="SAM" id="Phobius"/>
    </source>
</evidence>
<dbReference type="AlphaFoldDB" id="A0A7W0HJC3"/>
<feature type="binding site" evidence="10">
    <location>
        <begin position="11"/>
        <end position="16"/>
    </location>
    <ligand>
        <name>NADP(+)</name>
        <dbReference type="ChEBI" id="CHEBI:58349"/>
    </ligand>
</feature>
<keyword evidence="5 8" id="KW-0641">Proline biosynthesis</keyword>
<reference evidence="15 16" key="1">
    <citation type="submission" date="2020-07" db="EMBL/GenBank/DDBJ databases">
        <title>Genomic Encyclopedia of Type Strains, Phase IV (KMG-IV): sequencing the most valuable type-strain genomes for metagenomic binning, comparative biology and taxonomic classification.</title>
        <authorList>
            <person name="Goeker M."/>
        </authorList>
    </citation>
    <scope>NUCLEOTIDE SEQUENCE [LARGE SCALE GENOMIC DNA]</scope>
    <source>
        <strain evidence="15 16">DSM 17721</strain>
    </source>
</reference>
<evidence type="ECO:0000259" key="14">
    <source>
        <dbReference type="Pfam" id="PF14748"/>
    </source>
</evidence>
<keyword evidence="12" id="KW-1133">Transmembrane helix</keyword>
<evidence type="ECO:0000256" key="6">
    <source>
        <dbReference type="ARBA" id="ARBA00022857"/>
    </source>
</evidence>
<dbReference type="GO" id="GO:0055129">
    <property type="term" value="P:L-proline biosynthetic process"/>
    <property type="evidence" value="ECO:0007669"/>
    <property type="project" value="UniProtKB-UniRule"/>
</dbReference>
<evidence type="ECO:0000256" key="1">
    <source>
        <dbReference type="ARBA" id="ARBA00004496"/>
    </source>
</evidence>
<dbReference type="GO" id="GO:0004735">
    <property type="term" value="F:pyrroline-5-carboxylate reductase activity"/>
    <property type="evidence" value="ECO:0007669"/>
    <property type="project" value="UniProtKB-UniRule"/>
</dbReference>
<evidence type="ECO:0000256" key="7">
    <source>
        <dbReference type="ARBA" id="ARBA00023002"/>
    </source>
</evidence>
<evidence type="ECO:0000256" key="9">
    <source>
        <dbReference type="NCBIfam" id="TIGR00112"/>
    </source>
</evidence>
<feature type="binding site" evidence="10">
    <location>
        <position position="60"/>
    </location>
    <ligand>
        <name>NADPH</name>
        <dbReference type="ChEBI" id="CHEBI:57783"/>
    </ligand>
</feature>
<dbReference type="PIRSF" id="PIRSF000193">
    <property type="entry name" value="Pyrrol-5-carb_rd"/>
    <property type="match status" value="1"/>
</dbReference>
<evidence type="ECO:0000256" key="11">
    <source>
        <dbReference type="RuleBase" id="RU003903"/>
    </source>
</evidence>
<comment type="function">
    <text evidence="8">Catalyzes the reduction of 1-pyrroline-5-carboxylate (PCA) to L-proline.</text>
</comment>
<dbReference type="Pfam" id="PF03807">
    <property type="entry name" value="F420_oxidored"/>
    <property type="match status" value="1"/>
</dbReference>
<feature type="domain" description="Pyrroline-5-carboxylate reductase catalytic N-terminal" evidence="13">
    <location>
        <begin position="7"/>
        <end position="106"/>
    </location>
</feature>
<evidence type="ECO:0000313" key="16">
    <source>
        <dbReference type="Proteomes" id="UP000525298"/>
    </source>
</evidence>
<evidence type="ECO:0000256" key="3">
    <source>
        <dbReference type="ARBA" id="ARBA00022490"/>
    </source>
</evidence>
<dbReference type="InterPro" id="IPR029036">
    <property type="entry name" value="P5CR_dimer"/>
</dbReference>
<dbReference type="RefSeq" id="WP_181549617.1">
    <property type="nucleotide sequence ID" value="NZ_JACDUS010000001.1"/>
</dbReference>
<evidence type="ECO:0000256" key="4">
    <source>
        <dbReference type="ARBA" id="ARBA00022605"/>
    </source>
</evidence>
<dbReference type="Gene3D" id="1.10.3730.10">
    <property type="entry name" value="ProC C-terminal domain-like"/>
    <property type="match status" value="1"/>
</dbReference>
<dbReference type="NCBIfam" id="TIGR00112">
    <property type="entry name" value="proC"/>
    <property type="match status" value="1"/>
</dbReference>
<dbReference type="Proteomes" id="UP000525298">
    <property type="component" value="Unassembled WGS sequence"/>
</dbReference>
<name>A0A7W0HJC3_9BACT</name>
<accession>A0A7W0HJC3</accession>
<comment type="caution">
    <text evidence="15">The sequence shown here is derived from an EMBL/GenBank/DDBJ whole genome shotgun (WGS) entry which is preliminary data.</text>
</comment>
<dbReference type="InterPro" id="IPR036291">
    <property type="entry name" value="NAD(P)-bd_dom_sf"/>
</dbReference>
<comment type="catalytic activity">
    <reaction evidence="8 11">
        <text>L-proline + NADP(+) = (S)-1-pyrroline-5-carboxylate + NADPH + 2 H(+)</text>
        <dbReference type="Rhea" id="RHEA:14109"/>
        <dbReference type="ChEBI" id="CHEBI:15378"/>
        <dbReference type="ChEBI" id="CHEBI:17388"/>
        <dbReference type="ChEBI" id="CHEBI:57783"/>
        <dbReference type="ChEBI" id="CHEBI:58349"/>
        <dbReference type="ChEBI" id="CHEBI:60039"/>
        <dbReference type="EC" id="1.5.1.2"/>
    </reaction>
</comment>
<dbReference type="HAMAP" id="MF_01925">
    <property type="entry name" value="P5C_reductase"/>
    <property type="match status" value="1"/>
</dbReference>
<dbReference type="UniPathway" id="UPA00098">
    <property type="reaction ID" value="UER00361"/>
</dbReference>
<dbReference type="FunFam" id="1.10.3730.10:FF:000001">
    <property type="entry name" value="Pyrroline-5-carboxylate reductase"/>
    <property type="match status" value="1"/>
</dbReference>
<dbReference type="GO" id="GO:0005737">
    <property type="term" value="C:cytoplasm"/>
    <property type="evidence" value="ECO:0007669"/>
    <property type="project" value="UniProtKB-SubCell"/>
</dbReference>
<organism evidence="15 16">
    <name type="scientific">Desulfosalsimonas propionicica</name>
    <dbReference type="NCBI Taxonomy" id="332175"/>
    <lineage>
        <taxon>Bacteria</taxon>
        <taxon>Pseudomonadati</taxon>
        <taxon>Thermodesulfobacteriota</taxon>
        <taxon>Desulfobacteria</taxon>
        <taxon>Desulfobacterales</taxon>
        <taxon>Desulfosalsimonadaceae</taxon>
        <taxon>Desulfosalsimonas</taxon>
    </lineage>
</organism>
<dbReference type="SUPFAM" id="SSF48179">
    <property type="entry name" value="6-phosphogluconate dehydrogenase C-terminal domain-like"/>
    <property type="match status" value="1"/>
</dbReference>
<evidence type="ECO:0000256" key="5">
    <source>
        <dbReference type="ARBA" id="ARBA00022650"/>
    </source>
</evidence>
<dbReference type="EC" id="1.5.1.2" evidence="8 9"/>
<evidence type="ECO:0000259" key="13">
    <source>
        <dbReference type="Pfam" id="PF03807"/>
    </source>
</evidence>
<dbReference type="Gene3D" id="3.40.50.720">
    <property type="entry name" value="NAD(P)-binding Rossmann-like Domain"/>
    <property type="match status" value="1"/>
</dbReference>
<dbReference type="EMBL" id="JACDUS010000001">
    <property type="protein sequence ID" value="MBA2879933.1"/>
    <property type="molecule type" value="Genomic_DNA"/>
</dbReference>
<dbReference type="PROSITE" id="PS00521">
    <property type="entry name" value="P5CR"/>
    <property type="match status" value="1"/>
</dbReference>
<keyword evidence="12" id="KW-0472">Membrane</keyword>
<proteinExistence type="inferred from homology"/>
<feature type="domain" description="Pyrroline-5-carboxylate reductase dimerisation" evidence="14">
    <location>
        <begin position="178"/>
        <end position="282"/>
    </location>
</feature>
<dbReference type="InterPro" id="IPR000304">
    <property type="entry name" value="Pyrroline-COOH_reductase"/>
</dbReference>
<evidence type="ECO:0000313" key="15">
    <source>
        <dbReference type="EMBL" id="MBA2879933.1"/>
    </source>
</evidence>
<comment type="subcellular location">
    <subcellularLocation>
        <location evidence="1 8">Cytoplasm</location>
    </subcellularLocation>
</comment>
<dbReference type="InterPro" id="IPR028939">
    <property type="entry name" value="P5C_Rdtase_cat_N"/>
</dbReference>
<gene>
    <name evidence="8" type="primary">proC</name>
    <name evidence="15" type="ORF">HNR65_000240</name>
</gene>
<evidence type="ECO:0000256" key="2">
    <source>
        <dbReference type="ARBA" id="ARBA00005525"/>
    </source>
</evidence>
<keyword evidence="4 8" id="KW-0028">Amino-acid biosynthesis</keyword>
<feature type="binding site" evidence="10">
    <location>
        <begin position="73"/>
        <end position="76"/>
    </location>
    <ligand>
        <name>NADP(+)</name>
        <dbReference type="ChEBI" id="CHEBI:58349"/>
    </ligand>
</feature>
<comment type="pathway">
    <text evidence="8 11">Amino-acid biosynthesis; L-proline biosynthesis; L-proline from L-glutamate 5-semialdehyde: step 1/1.</text>
</comment>
<keyword evidence="12" id="KW-0812">Transmembrane</keyword>
<comment type="similarity">
    <text evidence="2 8 11">Belongs to the pyrroline-5-carboxylate reductase family.</text>
</comment>
<sequence length="288" mass="30414">MQQIKKKIGFIGAGNMAEAMIGAVLGAGLVIPGNLFISDPDENRMAQLQSAYGLQTASDNKDLVSRCDIVIFAVKPQVIDAVLQELAAARAFDTPAGRRLFISIAAGIPLARIEKFIYAQKTDAEIQNMPVLRVMPNTPALVGAGMSGLCANRSARAADMEIAQTLLSAMGNVRVVDEEQMDAVTALSGSGPAYAFYLLEAMIEAGCELGLQADAASDLAESAVSGALSLIRARKEDPETLRSKVTSPGGTTEAAIRILDRHQVRRSIVSAVIAAAQRSRQLSRSGND</sequence>
<keyword evidence="16" id="KW-1185">Reference proteome</keyword>
<evidence type="ECO:0000256" key="10">
    <source>
        <dbReference type="PIRSR" id="PIRSR000193-1"/>
    </source>
</evidence>
<dbReference type="PANTHER" id="PTHR11645">
    <property type="entry name" value="PYRROLINE-5-CARBOXYLATE REDUCTASE"/>
    <property type="match status" value="1"/>
</dbReference>
<keyword evidence="3 8" id="KW-0963">Cytoplasm</keyword>
<protein>
    <recommendedName>
        <fullName evidence="8 9">Pyrroline-5-carboxylate reductase</fullName>
        <shortName evidence="8">P5C reductase</shortName>
        <shortName evidence="8">P5CR</shortName>
        <ecNumber evidence="8 9">1.5.1.2</ecNumber>
    </recommendedName>
    <alternativeName>
        <fullName evidence="8">PCA reductase</fullName>
    </alternativeName>
</protein>